<evidence type="ECO:0000313" key="3">
    <source>
        <dbReference type="EMBL" id="KKO43863.1"/>
    </source>
</evidence>
<dbReference type="NCBIfam" id="NF033920">
    <property type="entry name" value="C39_PA2778_fam"/>
    <property type="match status" value="1"/>
</dbReference>
<dbReference type="GO" id="GO:0016020">
    <property type="term" value="C:membrane"/>
    <property type="evidence" value="ECO:0007669"/>
    <property type="project" value="InterPro"/>
</dbReference>
<dbReference type="InterPro" id="IPR005074">
    <property type="entry name" value="Peptidase_C39"/>
</dbReference>
<dbReference type="RefSeq" id="WP_046559204.1">
    <property type="nucleotide sequence ID" value="NZ_LAHO01000025.1"/>
</dbReference>
<organism evidence="3 4">
    <name type="scientific">Arsukibacterium ikkense</name>
    <dbReference type="NCBI Taxonomy" id="336831"/>
    <lineage>
        <taxon>Bacteria</taxon>
        <taxon>Pseudomonadati</taxon>
        <taxon>Pseudomonadota</taxon>
        <taxon>Gammaproteobacteria</taxon>
        <taxon>Chromatiales</taxon>
        <taxon>Chromatiaceae</taxon>
        <taxon>Arsukibacterium</taxon>
    </lineage>
</organism>
<dbReference type="Pfam" id="PF13529">
    <property type="entry name" value="Peptidase_C39_2"/>
    <property type="match status" value="1"/>
</dbReference>
<dbReference type="GO" id="GO:0008233">
    <property type="term" value="F:peptidase activity"/>
    <property type="evidence" value="ECO:0007669"/>
    <property type="project" value="InterPro"/>
</dbReference>
<keyword evidence="1" id="KW-0732">Signal</keyword>
<feature type="domain" description="Peptidase C39" evidence="2">
    <location>
        <begin position="54"/>
        <end position="186"/>
    </location>
</feature>
<reference evidence="3 4" key="1">
    <citation type="submission" date="2015-03" db="EMBL/GenBank/DDBJ databases">
        <title>Draft genome sequences of two protease-producing strains of Arsukibacterium isolated from two cold and alkaline environments.</title>
        <authorList>
            <person name="Lylloff J.E."/>
            <person name="Skov L.B."/>
            <person name="Jepsen M."/>
            <person name="Hallin P.F."/>
            <person name="Sorensen S.J."/>
            <person name="Stougaard P."/>
            <person name="Glaring M.A."/>
        </authorList>
    </citation>
    <scope>NUCLEOTIDE SEQUENCE [LARGE SCALE GENOMIC DNA]</scope>
    <source>
        <strain evidence="3 4">GCM72</strain>
    </source>
</reference>
<dbReference type="EMBL" id="LAHO01000025">
    <property type="protein sequence ID" value="KKO43863.1"/>
    <property type="molecule type" value="Genomic_DNA"/>
</dbReference>
<dbReference type="PROSITE" id="PS51257">
    <property type="entry name" value="PROKAR_LIPOPROTEIN"/>
    <property type="match status" value="1"/>
</dbReference>
<evidence type="ECO:0000259" key="2">
    <source>
        <dbReference type="PROSITE" id="PS50990"/>
    </source>
</evidence>
<dbReference type="GO" id="GO:0006508">
    <property type="term" value="P:proteolysis"/>
    <property type="evidence" value="ECO:0007669"/>
    <property type="project" value="InterPro"/>
</dbReference>
<dbReference type="PROSITE" id="PS50990">
    <property type="entry name" value="PEPTIDASE_C39"/>
    <property type="match status" value="1"/>
</dbReference>
<dbReference type="OrthoDB" id="5611441at2"/>
<proteinExistence type="predicted"/>
<evidence type="ECO:0000313" key="4">
    <source>
        <dbReference type="Proteomes" id="UP000034228"/>
    </source>
</evidence>
<dbReference type="GO" id="GO:0005524">
    <property type="term" value="F:ATP binding"/>
    <property type="evidence" value="ECO:0007669"/>
    <property type="project" value="InterPro"/>
</dbReference>
<dbReference type="InterPro" id="IPR039564">
    <property type="entry name" value="Peptidase_C39-like"/>
</dbReference>
<dbReference type="InterPro" id="IPR011990">
    <property type="entry name" value="TPR-like_helical_dom_sf"/>
</dbReference>
<dbReference type="Proteomes" id="UP000034228">
    <property type="component" value="Unassembled WGS sequence"/>
</dbReference>
<dbReference type="Gene3D" id="1.25.40.10">
    <property type="entry name" value="Tetratricopeptide repeat domain"/>
    <property type="match status" value="1"/>
</dbReference>
<feature type="signal peptide" evidence="1">
    <location>
        <begin position="1"/>
        <end position="25"/>
    </location>
</feature>
<comment type="caution">
    <text evidence="3">The sequence shown here is derived from an EMBL/GenBank/DDBJ whole genome shotgun (WGS) entry which is preliminary data.</text>
</comment>
<sequence>MHKRQQTSQFAGLLAFMLLVLTACQTPPQTKQLLAAPPDIARQHFIARVPFYPQQEFFCGPTTLAEVAGFHGLAKSPDDIAPATFTPGLDGTLQIEMAAATRQLGLVAYTQHRASINQLLSLVADDIPVIVLQNNSIGWLPQWHYAVVVGYDINRKEVILHTGVTEAHRLNFSTFERTWQRANYWLLAMLPSDTSSAQLDPFIYTKACQDLINTQQPAAGIAALITATKQWPDYWLPYFLLGNQHFSTEPLVAASWFAKGLPYAQQQVPYLHNYAMLLSGLGCHNKAIELITTARQLAPEDSKLLNSKQQIDAARQVAEEGTPCQLRHAVELTSV</sequence>
<dbReference type="SUPFAM" id="SSF48452">
    <property type="entry name" value="TPR-like"/>
    <property type="match status" value="1"/>
</dbReference>
<dbReference type="AlphaFoldDB" id="A0A0M2V3X4"/>
<gene>
    <name evidence="3" type="ORF">WG68_18420</name>
</gene>
<feature type="chain" id="PRO_5005644238" evidence="1">
    <location>
        <begin position="26"/>
        <end position="335"/>
    </location>
</feature>
<dbReference type="PATRIC" id="fig|336831.14.peg.2029"/>
<accession>A0A0M2V3X4</accession>
<keyword evidence="4" id="KW-1185">Reference proteome</keyword>
<name>A0A0M2V3X4_9GAMM</name>
<dbReference type="STRING" id="336831.WG68_18420"/>
<protein>
    <submittedName>
        <fullName evidence="3">Peptidase C39</fullName>
    </submittedName>
</protein>
<evidence type="ECO:0000256" key="1">
    <source>
        <dbReference type="SAM" id="SignalP"/>
    </source>
</evidence>
<dbReference type="Gene3D" id="3.90.70.10">
    <property type="entry name" value="Cysteine proteinases"/>
    <property type="match status" value="1"/>
</dbReference>